<evidence type="ECO:0000313" key="2">
    <source>
        <dbReference type="EMBL" id="BAC00687.1"/>
    </source>
</evidence>
<proteinExistence type="predicted"/>
<organism evidence="2">
    <name type="scientific">Oryza sativa subsp. japonica</name>
    <name type="common">Rice</name>
    <dbReference type="NCBI Taxonomy" id="39947"/>
    <lineage>
        <taxon>Eukaryota</taxon>
        <taxon>Viridiplantae</taxon>
        <taxon>Streptophyta</taxon>
        <taxon>Embryophyta</taxon>
        <taxon>Tracheophyta</taxon>
        <taxon>Spermatophyta</taxon>
        <taxon>Magnoliopsida</taxon>
        <taxon>Liliopsida</taxon>
        <taxon>Poales</taxon>
        <taxon>Poaceae</taxon>
        <taxon>BOP clade</taxon>
        <taxon>Oryzoideae</taxon>
        <taxon>Oryzeae</taxon>
        <taxon>Oryzinae</taxon>
        <taxon>Oryza</taxon>
        <taxon>Oryza sativa</taxon>
    </lineage>
</organism>
<accession>Q7F0U1</accession>
<evidence type="ECO:0000256" key="1">
    <source>
        <dbReference type="SAM" id="MobiDB-lite"/>
    </source>
</evidence>
<feature type="compositionally biased region" description="Basic and acidic residues" evidence="1">
    <location>
        <begin position="37"/>
        <end position="47"/>
    </location>
</feature>
<reference evidence="2" key="1">
    <citation type="journal article" date="2002" name="Nature">
        <title>The genome sequence and structure of rice chromosome 1.</title>
        <authorList>
            <person name="Sasaki T."/>
            <person name="Matsumoto T."/>
            <person name="Yamamoto K."/>
            <person name="Sakata K."/>
            <person name="Baba T."/>
            <person name="Katayose Y."/>
            <person name="Wu J."/>
            <person name="Niimura Y."/>
            <person name="Cheng Z."/>
            <person name="Nagamura Y."/>
            <person name="Antonio B.A."/>
            <person name="Kanamori H."/>
            <person name="Hosokawa S."/>
            <person name="Masukawa M."/>
            <person name="Arikawa K."/>
            <person name="Chiden Y."/>
            <person name="Hayashi M."/>
            <person name="Okamoto M."/>
            <person name="Ando T."/>
            <person name="Aoki H."/>
            <person name="Arita K."/>
            <person name="Hamada M."/>
            <person name="Harada C."/>
            <person name="Hijishita S."/>
            <person name="Honda M."/>
            <person name="Ichikawa Y."/>
            <person name="Idonuma A."/>
            <person name="Iijima M."/>
            <person name="Ikeda M."/>
            <person name="Ikeno M."/>
            <person name="Itoh S."/>
            <person name="Itoh T."/>
            <person name="Itoh Y."/>
            <person name="Itoh Y."/>
            <person name="Iwabuchi A."/>
            <person name="Kamiya K."/>
            <person name="Karasawa W."/>
            <person name="Katagiri S."/>
            <person name="Kikuta A."/>
            <person name="Kobayashi N."/>
            <person name="Kono I."/>
            <person name="Machita K."/>
            <person name="Maehara T."/>
            <person name="Mizuno H."/>
            <person name="Mizubayashi T."/>
            <person name="Mukai Y."/>
            <person name="Nagasaki H."/>
            <person name="Nakashima M."/>
            <person name="Nakama Y."/>
            <person name="Nakamichi Y."/>
            <person name="Nakamura M."/>
            <person name="Namiki N."/>
            <person name="Negishi M."/>
            <person name="Ohta I."/>
            <person name="Ono N."/>
            <person name="Saji S."/>
            <person name="Sakai K."/>
            <person name="Shibata M."/>
            <person name="Shimokawa T."/>
            <person name="Shomura A."/>
            <person name="Song J."/>
            <person name="Takazaki Y."/>
            <person name="Terasawa K."/>
            <person name="Tsuji K."/>
            <person name="Waki K."/>
            <person name="Yamagata H."/>
            <person name="Yamane H."/>
            <person name="Yoshiki S."/>
            <person name="Yoshihara R."/>
            <person name="Yukawa K."/>
            <person name="Zhong H."/>
            <person name="Iwama H."/>
            <person name="Endo T."/>
            <person name="Ito H."/>
            <person name="Hahn J.H."/>
            <person name="Kim H.I."/>
            <person name="Eun M.Y."/>
            <person name="Yano M."/>
            <person name="Jiang J."/>
            <person name="Gojobori T."/>
        </authorList>
    </citation>
    <scope>NUCLEOTIDE SEQUENCE</scope>
</reference>
<feature type="compositionally biased region" description="Basic residues" evidence="1">
    <location>
        <begin position="54"/>
        <end position="71"/>
    </location>
</feature>
<sequence>MAAVDKVNSRDDVSEGHKTDNVEDGNVGMTDANDVAAEDRDGERDAGDGGCRGGGRRRQRDGRGRWRRPWKMKMAGAADTSEDGRMDASDGGDCGG</sequence>
<dbReference type="EMBL" id="AP004253">
    <property type="protein sequence ID" value="BAC00687.1"/>
    <property type="molecule type" value="Genomic_DNA"/>
</dbReference>
<dbReference type="AlphaFoldDB" id="Q7F0U1"/>
<protein>
    <submittedName>
        <fullName evidence="2">OJ1116_C07.4 protein</fullName>
    </submittedName>
</protein>
<dbReference type="Proteomes" id="UP000817658">
    <property type="component" value="Chromosome 1"/>
</dbReference>
<feature type="region of interest" description="Disordered" evidence="1">
    <location>
        <begin position="1"/>
        <end position="96"/>
    </location>
</feature>
<feature type="compositionally biased region" description="Basic and acidic residues" evidence="1">
    <location>
        <begin position="7"/>
        <end position="21"/>
    </location>
</feature>
<gene>
    <name evidence="2" type="primary">OJ1116_C07.4</name>
</gene>
<name>Q7F0U1_ORYSJ</name>